<gene>
    <name evidence="1" type="ORF">BDN72DRAFT_780679</name>
</gene>
<sequence length="288" mass="32555">FITPVSESVCHIYISALAYVPEQSWIANQFWKDFENRLKIGNTEGKNWKGTQRYTRGHTRYVRSVTFSSDDKYVASGSDDGTVRIWDVETGQQRGTEFKVHTGSVTSVAFSSDDKYVVAGSDDCTVRIWDVKTGQQRGTEFKGHTGWVRSVAFSSDDKYVVSGSNDKTVRIWDVETGQQSWDTLQANIQPTPSSLLNSIITPQLPHTLTQNGNKWSCLSPPPTSSIFLADGWYYANNKRLLWVPPLYRNAVINSQIRSFPMDSENPTLFVNIHNFVHGLDWTSIKTQP</sequence>
<feature type="non-terminal residue" evidence="1">
    <location>
        <position position="1"/>
    </location>
</feature>
<reference evidence="1 2" key="1">
    <citation type="journal article" date="2019" name="Nat. Ecol. Evol.">
        <title>Megaphylogeny resolves global patterns of mushroom evolution.</title>
        <authorList>
            <person name="Varga T."/>
            <person name="Krizsan K."/>
            <person name="Foldi C."/>
            <person name="Dima B."/>
            <person name="Sanchez-Garcia M."/>
            <person name="Sanchez-Ramirez S."/>
            <person name="Szollosi G.J."/>
            <person name="Szarkandi J.G."/>
            <person name="Papp V."/>
            <person name="Albert L."/>
            <person name="Andreopoulos W."/>
            <person name="Angelini C."/>
            <person name="Antonin V."/>
            <person name="Barry K.W."/>
            <person name="Bougher N.L."/>
            <person name="Buchanan P."/>
            <person name="Buyck B."/>
            <person name="Bense V."/>
            <person name="Catcheside P."/>
            <person name="Chovatia M."/>
            <person name="Cooper J."/>
            <person name="Damon W."/>
            <person name="Desjardin D."/>
            <person name="Finy P."/>
            <person name="Geml J."/>
            <person name="Haridas S."/>
            <person name="Hughes K."/>
            <person name="Justo A."/>
            <person name="Karasinski D."/>
            <person name="Kautmanova I."/>
            <person name="Kiss B."/>
            <person name="Kocsube S."/>
            <person name="Kotiranta H."/>
            <person name="LaButti K.M."/>
            <person name="Lechner B.E."/>
            <person name="Liimatainen K."/>
            <person name="Lipzen A."/>
            <person name="Lukacs Z."/>
            <person name="Mihaltcheva S."/>
            <person name="Morgado L.N."/>
            <person name="Niskanen T."/>
            <person name="Noordeloos M.E."/>
            <person name="Ohm R.A."/>
            <person name="Ortiz-Santana B."/>
            <person name="Ovrebo C."/>
            <person name="Racz N."/>
            <person name="Riley R."/>
            <person name="Savchenko A."/>
            <person name="Shiryaev A."/>
            <person name="Soop K."/>
            <person name="Spirin V."/>
            <person name="Szebenyi C."/>
            <person name="Tomsovsky M."/>
            <person name="Tulloss R.E."/>
            <person name="Uehling J."/>
            <person name="Grigoriev I.V."/>
            <person name="Vagvolgyi C."/>
            <person name="Papp T."/>
            <person name="Martin F.M."/>
            <person name="Miettinen O."/>
            <person name="Hibbett D.S."/>
            <person name="Nagy L.G."/>
        </authorList>
    </citation>
    <scope>NUCLEOTIDE SEQUENCE [LARGE SCALE GENOMIC DNA]</scope>
    <source>
        <strain evidence="1 2">NL-1719</strain>
    </source>
</reference>
<evidence type="ECO:0000313" key="2">
    <source>
        <dbReference type="Proteomes" id="UP000308600"/>
    </source>
</evidence>
<protein>
    <submittedName>
        <fullName evidence="1">WD40 repeat-like protein</fullName>
    </submittedName>
</protein>
<organism evidence="1 2">
    <name type="scientific">Pluteus cervinus</name>
    <dbReference type="NCBI Taxonomy" id="181527"/>
    <lineage>
        <taxon>Eukaryota</taxon>
        <taxon>Fungi</taxon>
        <taxon>Dikarya</taxon>
        <taxon>Basidiomycota</taxon>
        <taxon>Agaricomycotina</taxon>
        <taxon>Agaricomycetes</taxon>
        <taxon>Agaricomycetidae</taxon>
        <taxon>Agaricales</taxon>
        <taxon>Pluteineae</taxon>
        <taxon>Pluteaceae</taxon>
        <taxon>Pluteus</taxon>
    </lineage>
</organism>
<accession>A0ACD3A1I2</accession>
<keyword evidence="2" id="KW-1185">Reference proteome</keyword>
<name>A0ACD3A1I2_9AGAR</name>
<evidence type="ECO:0000313" key="1">
    <source>
        <dbReference type="EMBL" id="TFK59472.1"/>
    </source>
</evidence>
<dbReference type="Proteomes" id="UP000308600">
    <property type="component" value="Unassembled WGS sequence"/>
</dbReference>
<proteinExistence type="predicted"/>
<dbReference type="EMBL" id="ML208968">
    <property type="protein sequence ID" value="TFK59472.1"/>
    <property type="molecule type" value="Genomic_DNA"/>
</dbReference>